<accession>A0A6G1LK06</accession>
<protein>
    <submittedName>
        <fullName evidence="2">Uncharacterized protein</fullName>
    </submittedName>
</protein>
<dbReference type="Pfam" id="PF20174">
    <property type="entry name" value="DUF6540"/>
    <property type="match status" value="1"/>
</dbReference>
<dbReference type="Proteomes" id="UP000799436">
    <property type="component" value="Unassembled WGS sequence"/>
</dbReference>
<proteinExistence type="predicted"/>
<dbReference type="InterPro" id="IPR046670">
    <property type="entry name" value="DUF6540"/>
</dbReference>
<sequence>MPGLRYHTVIFVETDSSGGGQIHHVTGDLVKGMEYQRRAGRRPEASDAFHSKELIGQVALQNYPHLVDQVCKSQPVQKAFNTRSSNYEPFKADGSFYEPDEPRQPLMKCT</sequence>
<organism evidence="2 3">
    <name type="scientific">Teratosphaeria nubilosa</name>
    <dbReference type="NCBI Taxonomy" id="161662"/>
    <lineage>
        <taxon>Eukaryota</taxon>
        <taxon>Fungi</taxon>
        <taxon>Dikarya</taxon>
        <taxon>Ascomycota</taxon>
        <taxon>Pezizomycotina</taxon>
        <taxon>Dothideomycetes</taxon>
        <taxon>Dothideomycetidae</taxon>
        <taxon>Mycosphaerellales</taxon>
        <taxon>Teratosphaeriaceae</taxon>
        <taxon>Teratosphaeria</taxon>
    </lineage>
</organism>
<keyword evidence="3" id="KW-1185">Reference proteome</keyword>
<evidence type="ECO:0000256" key="1">
    <source>
        <dbReference type="SAM" id="MobiDB-lite"/>
    </source>
</evidence>
<dbReference type="EMBL" id="ML995813">
    <property type="protein sequence ID" value="KAF2772899.1"/>
    <property type="molecule type" value="Genomic_DNA"/>
</dbReference>
<name>A0A6G1LK06_9PEZI</name>
<gene>
    <name evidence="2" type="ORF">EJ03DRAFT_265898</name>
</gene>
<feature type="region of interest" description="Disordered" evidence="1">
    <location>
        <begin position="91"/>
        <end position="110"/>
    </location>
</feature>
<reference evidence="2" key="1">
    <citation type="journal article" date="2020" name="Stud. Mycol.">
        <title>101 Dothideomycetes genomes: a test case for predicting lifestyles and emergence of pathogens.</title>
        <authorList>
            <person name="Haridas S."/>
            <person name="Albert R."/>
            <person name="Binder M."/>
            <person name="Bloem J."/>
            <person name="Labutti K."/>
            <person name="Salamov A."/>
            <person name="Andreopoulos B."/>
            <person name="Baker S."/>
            <person name="Barry K."/>
            <person name="Bills G."/>
            <person name="Bluhm B."/>
            <person name="Cannon C."/>
            <person name="Castanera R."/>
            <person name="Culley D."/>
            <person name="Daum C."/>
            <person name="Ezra D."/>
            <person name="Gonzalez J."/>
            <person name="Henrissat B."/>
            <person name="Kuo A."/>
            <person name="Liang C."/>
            <person name="Lipzen A."/>
            <person name="Lutzoni F."/>
            <person name="Magnuson J."/>
            <person name="Mondo S."/>
            <person name="Nolan M."/>
            <person name="Ohm R."/>
            <person name="Pangilinan J."/>
            <person name="Park H.-J."/>
            <person name="Ramirez L."/>
            <person name="Alfaro M."/>
            <person name="Sun H."/>
            <person name="Tritt A."/>
            <person name="Yoshinaga Y."/>
            <person name="Zwiers L.-H."/>
            <person name="Turgeon B."/>
            <person name="Goodwin S."/>
            <person name="Spatafora J."/>
            <person name="Crous P."/>
            <person name="Grigoriev I."/>
        </authorList>
    </citation>
    <scope>NUCLEOTIDE SEQUENCE</scope>
    <source>
        <strain evidence="2">CBS 116005</strain>
    </source>
</reference>
<evidence type="ECO:0000313" key="3">
    <source>
        <dbReference type="Proteomes" id="UP000799436"/>
    </source>
</evidence>
<dbReference type="OrthoDB" id="4135672at2759"/>
<evidence type="ECO:0000313" key="2">
    <source>
        <dbReference type="EMBL" id="KAF2772899.1"/>
    </source>
</evidence>
<dbReference type="AlphaFoldDB" id="A0A6G1LK06"/>